<dbReference type="InterPro" id="IPR038765">
    <property type="entry name" value="Papain-like_cys_pep_sf"/>
</dbReference>
<dbReference type="GO" id="GO:0008234">
    <property type="term" value="F:cysteine-type peptidase activity"/>
    <property type="evidence" value="ECO:0007669"/>
    <property type="project" value="UniProtKB-KW"/>
</dbReference>
<dbReference type="CDD" id="cd00118">
    <property type="entry name" value="LysM"/>
    <property type="match status" value="3"/>
</dbReference>
<dbReference type="PROSITE" id="PS51782">
    <property type="entry name" value="LYSM"/>
    <property type="match status" value="3"/>
</dbReference>
<evidence type="ECO:0000256" key="3">
    <source>
        <dbReference type="ARBA" id="ARBA00022729"/>
    </source>
</evidence>
<sequence length="357" mass="37974">MKKQILPFAAIASGIVFTAGGYAQAATGSEIVNTGKSYLGTPYQYGAPVGQTNSFDCSSFTVTVFKKYGINLPRTSSQQARTGVEVSKNNLKAGDLLFYDTNDNGKASINDISHVGIYIGNGKMISAEYKYGVKITDAFATWYWGPRFVTARRVLDTNASGSSSVESGTSSHSDSSSGGKVYTVKSGDSLWGISRKYDVSISKIKSLNNLSSDIIYPGQKLKVSSSGSVNDDSKGNSGSSSQEHSSVYTVKSGDSLWVIANNNDMSVSELKDLNNLTSNIIYPGQEITISGNGPSKDSGSNVSSANGSGPRSSYKVKSGDTLWEIAMLNDITVNKLMKYNNLSSTLIYPGQKLAIPN</sequence>
<dbReference type="InterPro" id="IPR052062">
    <property type="entry name" value="Murein_DD/LD_carboxypeptidase"/>
</dbReference>
<comment type="similarity">
    <text evidence="1">Belongs to the peptidase C40 family.</text>
</comment>
<feature type="region of interest" description="Disordered" evidence="7">
    <location>
        <begin position="287"/>
        <end position="316"/>
    </location>
</feature>
<proteinExistence type="inferred from homology"/>
<evidence type="ECO:0000259" key="10">
    <source>
        <dbReference type="PROSITE" id="PS51935"/>
    </source>
</evidence>
<evidence type="ECO:0000256" key="7">
    <source>
        <dbReference type="SAM" id="MobiDB-lite"/>
    </source>
</evidence>
<evidence type="ECO:0000313" key="11">
    <source>
        <dbReference type="EMBL" id="TCP20871.1"/>
    </source>
</evidence>
<feature type="domain" description="LysM" evidence="9">
    <location>
        <begin position="180"/>
        <end position="223"/>
    </location>
</feature>
<evidence type="ECO:0000256" key="2">
    <source>
        <dbReference type="ARBA" id="ARBA00022670"/>
    </source>
</evidence>
<evidence type="ECO:0000256" key="1">
    <source>
        <dbReference type="ARBA" id="ARBA00007074"/>
    </source>
</evidence>
<feature type="domain" description="LysM" evidence="9">
    <location>
        <begin position="246"/>
        <end position="289"/>
    </location>
</feature>
<dbReference type="RefSeq" id="WP_132747938.1">
    <property type="nucleotide sequence ID" value="NZ_SLXK01000048.1"/>
</dbReference>
<keyword evidence="5" id="KW-0378">Hydrolase</keyword>
<dbReference type="InterPro" id="IPR000064">
    <property type="entry name" value="NLP_P60_dom"/>
</dbReference>
<dbReference type="Proteomes" id="UP000295416">
    <property type="component" value="Unassembled WGS sequence"/>
</dbReference>
<accession>A0A4R2NHN0</accession>
<dbReference type="SUPFAM" id="SSF54106">
    <property type="entry name" value="LysM domain"/>
    <property type="match status" value="3"/>
</dbReference>
<evidence type="ECO:0000256" key="5">
    <source>
        <dbReference type="ARBA" id="ARBA00022801"/>
    </source>
</evidence>
<evidence type="ECO:0000256" key="4">
    <source>
        <dbReference type="ARBA" id="ARBA00022737"/>
    </source>
</evidence>
<evidence type="ECO:0000256" key="6">
    <source>
        <dbReference type="ARBA" id="ARBA00022807"/>
    </source>
</evidence>
<keyword evidence="4" id="KW-0677">Repeat</keyword>
<feature type="chain" id="PRO_5020496245" evidence="8">
    <location>
        <begin position="26"/>
        <end position="357"/>
    </location>
</feature>
<dbReference type="Gene3D" id="3.10.350.10">
    <property type="entry name" value="LysM domain"/>
    <property type="match status" value="3"/>
</dbReference>
<dbReference type="InterPro" id="IPR036779">
    <property type="entry name" value="LysM_dom_sf"/>
</dbReference>
<evidence type="ECO:0000256" key="8">
    <source>
        <dbReference type="SAM" id="SignalP"/>
    </source>
</evidence>
<feature type="compositionally biased region" description="Low complexity" evidence="7">
    <location>
        <begin position="222"/>
        <end position="241"/>
    </location>
</feature>
<name>A0A4R2NHN0_9BACL</name>
<feature type="region of interest" description="Disordered" evidence="7">
    <location>
        <begin position="159"/>
        <end position="180"/>
    </location>
</feature>
<feature type="region of interest" description="Disordered" evidence="7">
    <location>
        <begin position="222"/>
        <end position="247"/>
    </location>
</feature>
<organism evidence="11 12">
    <name type="scientific">Scopulibacillus darangshiensis</name>
    <dbReference type="NCBI Taxonomy" id="442528"/>
    <lineage>
        <taxon>Bacteria</taxon>
        <taxon>Bacillati</taxon>
        <taxon>Bacillota</taxon>
        <taxon>Bacilli</taxon>
        <taxon>Bacillales</taxon>
        <taxon>Sporolactobacillaceae</taxon>
        <taxon>Scopulibacillus</taxon>
    </lineage>
</organism>
<reference evidence="11 12" key="1">
    <citation type="submission" date="2019-03" db="EMBL/GenBank/DDBJ databases">
        <title>Genomic Encyclopedia of Type Strains, Phase IV (KMG-IV): sequencing the most valuable type-strain genomes for metagenomic binning, comparative biology and taxonomic classification.</title>
        <authorList>
            <person name="Goeker M."/>
        </authorList>
    </citation>
    <scope>NUCLEOTIDE SEQUENCE [LARGE SCALE GENOMIC DNA]</scope>
    <source>
        <strain evidence="11 12">DSM 19377</strain>
    </source>
</reference>
<dbReference type="Pfam" id="PF01476">
    <property type="entry name" value="LysM"/>
    <property type="match status" value="3"/>
</dbReference>
<keyword evidence="6" id="KW-0788">Thiol protease</keyword>
<feature type="compositionally biased region" description="Low complexity" evidence="7">
    <location>
        <begin position="160"/>
        <end position="179"/>
    </location>
</feature>
<comment type="caution">
    <text evidence="11">The sequence shown here is derived from an EMBL/GenBank/DDBJ whole genome shotgun (WGS) entry which is preliminary data.</text>
</comment>
<dbReference type="SUPFAM" id="SSF54001">
    <property type="entry name" value="Cysteine proteinases"/>
    <property type="match status" value="1"/>
</dbReference>
<dbReference type="SMART" id="SM00257">
    <property type="entry name" value="LysM"/>
    <property type="match status" value="3"/>
</dbReference>
<protein>
    <submittedName>
        <fullName evidence="11">LysM domain-containing protein</fullName>
    </submittedName>
</protein>
<dbReference type="PANTHER" id="PTHR47360">
    <property type="entry name" value="MUREIN DD-ENDOPEPTIDASE MEPS/MUREIN LD-CARBOXYPEPTIDASE"/>
    <property type="match status" value="1"/>
</dbReference>
<dbReference type="OrthoDB" id="9813368at2"/>
<feature type="domain" description="LysM" evidence="9">
    <location>
        <begin position="312"/>
        <end position="355"/>
    </location>
</feature>
<dbReference type="AlphaFoldDB" id="A0A4R2NHN0"/>
<keyword evidence="2" id="KW-0645">Protease</keyword>
<feature type="signal peptide" evidence="8">
    <location>
        <begin position="1"/>
        <end position="25"/>
    </location>
</feature>
<dbReference type="PANTHER" id="PTHR47360:SF1">
    <property type="entry name" value="ENDOPEPTIDASE NLPC-RELATED"/>
    <property type="match status" value="1"/>
</dbReference>
<dbReference type="EMBL" id="SLXK01000048">
    <property type="protein sequence ID" value="TCP20871.1"/>
    <property type="molecule type" value="Genomic_DNA"/>
</dbReference>
<feature type="domain" description="NlpC/P60" evidence="10">
    <location>
        <begin position="25"/>
        <end position="155"/>
    </location>
</feature>
<feature type="compositionally biased region" description="Polar residues" evidence="7">
    <location>
        <begin position="287"/>
        <end position="297"/>
    </location>
</feature>
<dbReference type="GO" id="GO:0006508">
    <property type="term" value="P:proteolysis"/>
    <property type="evidence" value="ECO:0007669"/>
    <property type="project" value="UniProtKB-KW"/>
</dbReference>
<dbReference type="Gene3D" id="3.90.1720.10">
    <property type="entry name" value="endopeptidase domain like (from Nostoc punctiforme)"/>
    <property type="match status" value="1"/>
</dbReference>
<dbReference type="Pfam" id="PF00877">
    <property type="entry name" value="NLPC_P60"/>
    <property type="match status" value="1"/>
</dbReference>
<feature type="compositionally biased region" description="Low complexity" evidence="7">
    <location>
        <begin position="298"/>
        <end position="309"/>
    </location>
</feature>
<evidence type="ECO:0000259" key="9">
    <source>
        <dbReference type="PROSITE" id="PS51782"/>
    </source>
</evidence>
<keyword evidence="12" id="KW-1185">Reference proteome</keyword>
<keyword evidence="3 8" id="KW-0732">Signal</keyword>
<gene>
    <name evidence="11" type="ORF">EV207_14820</name>
</gene>
<dbReference type="PROSITE" id="PS51935">
    <property type="entry name" value="NLPC_P60"/>
    <property type="match status" value="1"/>
</dbReference>
<evidence type="ECO:0000313" key="12">
    <source>
        <dbReference type="Proteomes" id="UP000295416"/>
    </source>
</evidence>
<dbReference type="InterPro" id="IPR018392">
    <property type="entry name" value="LysM"/>
</dbReference>